<dbReference type="PANTHER" id="PTHR43392">
    <property type="entry name" value="AAA-TYPE ATPASE FAMILY PROTEIN / ANKYRIN REPEAT FAMILY PROTEIN"/>
    <property type="match status" value="1"/>
</dbReference>
<dbReference type="Gene3D" id="3.40.50.300">
    <property type="entry name" value="P-loop containing nucleotide triphosphate hydrolases"/>
    <property type="match status" value="1"/>
</dbReference>
<dbReference type="PROSITE" id="PS50005">
    <property type="entry name" value="TPR"/>
    <property type="match status" value="1"/>
</dbReference>
<keyword evidence="4" id="KW-0802">TPR repeat</keyword>
<dbReference type="GO" id="GO:0016887">
    <property type="term" value="F:ATP hydrolysis activity"/>
    <property type="evidence" value="ECO:0007669"/>
    <property type="project" value="InterPro"/>
</dbReference>
<feature type="repeat" description="TPR" evidence="4">
    <location>
        <begin position="205"/>
        <end position="238"/>
    </location>
</feature>
<evidence type="ECO:0000259" key="5">
    <source>
        <dbReference type="SMART" id="SM00382"/>
    </source>
</evidence>
<comment type="similarity">
    <text evidence="1">Belongs to the CbxX/CfxQ family.</text>
</comment>
<dbReference type="Pfam" id="PF00004">
    <property type="entry name" value="AAA"/>
    <property type="match status" value="1"/>
</dbReference>
<dbReference type="SUPFAM" id="SSF52540">
    <property type="entry name" value="P-loop containing nucleoside triphosphate hydrolases"/>
    <property type="match status" value="1"/>
</dbReference>
<keyword evidence="7" id="KW-1185">Reference proteome</keyword>
<dbReference type="RefSeq" id="WP_161895011.1">
    <property type="nucleotide sequence ID" value="NZ_BJOV01000003.1"/>
</dbReference>
<dbReference type="SMART" id="SM00382">
    <property type="entry name" value="AAA"/>
    <property type="match status" value="1"/>
</dbReference>
<gene>
    <name evidence="6" type="primary">eccA1</name>
    <name evidence="6" type="ORF">nbrc107696_16330</name>
</gene>
<feature type="domain" description="AAA+ ATPase" evidence="5">
    <location>
        <begin position="310"/>
        <end position="451"/>
    </location>
</feature>
<dbReference type="Proteomes" id="UP000444960">
    <property type="component" value="Unassembled WGS sequence"/>
</dbReference>
<evidence type="ECO:0000256" key="3">
    <source>
        <dbReference type="ARBA" id="ARBA00022840"/>
    </source>
</evidence>
<dbReference type="EMBL" id="BJOV01000003">
    <property type="protein sequence ID" value="GEE01187.1"/>
    <property type="molecule type" value="Genomic_DNA"/>
</dbReference>
<name>A0A7I9V7A3_9ACTN</name>
<dbReference type="FunFam" id="3.40.50.300:FF:000216">
    <property type="entry name" value="Type VII secretion ATPase EccA"/>
    <property type="match status" value="1"/>
</dbReference>
<dbReference type="PRINTS" id="PR00819">
    <property type="entry name" value="CBXCFQXSUPER"/>
</dbReference>
<dbReference type="InterPro" id="IPR049078">
    <property type="entry name" value="T7SS_EccA1-like_N"/>
</dbReference>
<keyword evidence="3" id="KW-0067">ATP-binding</keyword>
<sequence length="551" mass="58627">MTDLRARDCFDAGLAGLGFLIADDPPPARQAFTRATELDPTMGDAWLGRLASGDRSGETLHGLFEARTSIGVQQRRVGLCRGSLAGLAPVGLFVDYPITTADRACAAYASSLIAGGDLDGARVVLSSVSGDEPIVVYCRAVLALRSGDWTGALRLLGGRSGWSDEMLLAAADYVAGTACIQSGVFDEGIRLLSAARDSSLDNCRAAATFAIGMALRTRGDETQARRCFQEAFALDPSLSDARRALDDPAFRLVVDGPEPALDEPSECDDADADLAAQVGLVEVKDQVARLRSSVRLANLRAAKGLRTQSRSLHLAFTGPPGTGKTTVARIVARMYRGLGLLATDTVVEVSRRDLVGEHLGSTAPKTSAVIDRALDGVLLIDEAYTLIQEGLSGGDAFGREAVDTLLARMENDRDRLVVIIAGYDDEIDRLLASNEGLASRFSRRIRFDSYSPSELVRIAESIADGRDSRLSAQACETLLASFTGLCASTIGSRRAVDVAGNGRHVRNLIEAAEEEREHRLASSDDVAALTEADLMTLTASDVRAALVRVQR</sequence>
<dbReference type="AlphaFoldDB" id="A0A7I9V7A3"/>
<keyword evidence="2" id="KW-0547">Nucleotide-binding</keyword>
<dbReference type="Gene3D" id="1.10.8.60">
    <property type="match status" value="1"/>
</dbReference>
<dbReference type="GO" id="GO:0005524">
    <property type="term" value="F:ATP binding"/>
    <property type="evidence" value="ECO:0007669"/>
    <property type="project" value="UniProtKB-KW"/>
</dbReference>
<evidence type="ECO:0000256" key="4">
    <source>
        <dbReference type="PROSITE-ProRule" id="PRU00339"/>
    </source>
</evidence>
<accession>A0A7I9V7A3</accession>
<dbReference type="InterPro" id="IPR003593">
    <property type="entry name" value="AAA+_ATPase"/>
</dbReference>
<evidence type="ECO:0000313" key="6">
    <source>
        <dbReference type="EMBL" id="GEE01187.1"/>
    </source>
</evidence>
<organism evidence="6 7">
    <name type="scientific">Gordonia spumicola</name>
    <dbReference type="NCBI Taxonomy" id="589161"/>
    <lineage>
        <taxon>Bacteria</taxon>
        <taxon>Bacillati</taxon>
        <taxon>Actinomycetota</taxon>
        <taxon>Actinomycetes</taxon>
        <taxon>Mycobacteriales</taxon>
        <taxon>Gordoniaceae</taxon>
        <taxon>Gordonia</taxon>
    </lineage>
</organism>
<evidence type="ECO:0000256" key="2">
    <source>
        <dbReference type="ARBA" id="ARBA00022741"/>
    </source>
</evidence>
<dbReference type="Pfam" id="PF21545">
    <property type="entry name" value="T7SS_EccA1_N"/>
    <property type="match status" value="1"/>
</dbReference>
<dbReference type="InterPro" id="IPR027417">
    <property type="entry name" value="P-loop_NTPase"/>
</dbReference>
<dbReference type="InterPro" id="IPR019734">
    <property type="entry name" value="TPR_rpt"/>
</dbReference>
<dbReference type="PANTHER" id="PTHR43392:SF2">
    <property type="entry name" value="AAA-TYPE ATPASE FAMILY PROTEIN _ ANKYRIN REPEAT FAMILY PROTEIN"/>
    <property type="match status" value="1"/>
</dbReference>
<proteinExistence type="inferred from homology"/>
<protein>
    <submittedName>
        <fullName evidence="6">ESX-1 secretion system protein EccA1</fullName>
    </submittedName>
</protein>
<dbReference type="InterPro" id="IPR003959">
    <property type="entry name" value="ATPase_AAA_core"/>
</dbReference>
<dbReference type="OrthoDB" id="9806903at2"/>
<reference evidence="7" key="1">
    <citation type="submission" date="2019-06" db="EMBL/GenBank/DDBJ databases">
        <title>Gordonia isolated from sludge of a wastewater treatment plant.</title>
        <authorList>
            <person name="Tamura T."/>
            <person name="Aoyama K."/>
            <person name="Kang Y."/>
            <person name="Saito S."/>
            <person name="Akiyama N."/>
            <person name="Yazawa K."/>
            <person name="Gonoi T."/>
            <person name="Mikami Y."/>
        </authorList>
    </citation>
    <scope>NUCLEOTIDE SEQUENCE [LARGE SCALE GENOMIC DNA]</scope>
    <source>
        <strain evidence="7">NBRC 107696</strain>
    </source>
</reference>
<dbReference type="CDD" id="cd00009">
    <property type="entry name" value="AAA"/>
    <property type="match status" value="1"/>
</dbReference>
<dbReference type="SUPFAM" id="SSF48452">
    <property type="entry name" value="TPR-like"/>
    <property type="match status" value="1"/>
</dbReference>
<evidence type="ECO:0000313" key="7">
    <source>
        <dbReference type="Proteomes" id="UP000444960"/>
    </source>
</evidence>
<comment type="caution">
    <text evidence="6">The sequence shown here is derived from an EMBL/GenBank/DDBJ whole genome shotgun (WGS) entry which is preliminary data.</text>
</comment>
<dbReference type="InterPro" id="IPR011990">
    <property type="entry name" value="TPR-like_helical_dom_sf"/>
</dbReference>
<dbReference type="Pfam" id="PF17866">
    <property type="entry name" value="AAA_lid_6"/>
    <property type="match status" value="1"/>
</dbReference>
<evidence type="ECO:0000256" key="1">
    <source>
        <dbReference type="ARBA" id="ARBA00010378"/>
    </source>
</evidence>
<dbReference type="InterPro" id="IPR041627">
    <property type="entry name" value="AAA_lid_6"/>
</dbReference>
<dbReference type="Gene3D" id="1.25.40.10">
    <property type="entry name" value="Tetratricopeptide repeat domain"/>
    <property type="match status" value="1"/>
</dbReference>
<dbReference type="InterPro" id="IPR000641">
    <property type="entry name" value="CbxX/CfxQ"/>
</dbReference>
<dbReference type="InterPro" id="IPR050773">
    <property type="entry name" value="CbxX/CfxQ_RuBisCO_ESX"/>
</dbReference>